<dbReference type="PANTHER" id="PTHR47359:SF3">
    <property type="entry name" value="NLP_P60 DOMAIN-CONTAINING PROTEIN-RELATED"/>
    <property type="match status" value="1"/>
</dbReference>
<reference evidence="8" key="1">
    <citation type="journal article" date="2019" name="Int. J. Syst. Evol. Microbiol.">
        <title>The Global Catalogue of Microorganisms (GCM) 10K type strain sequencing project: providing services to taxonomists for standard genome sequencing and annotation.</title>
        <authorList>
            <consortium name="The Broad Institute Genomics Platform"/>
            <consortium name="The Broad Institute Genome Sequencing Center for Infectious Disease"/>
            <person name="Wu L."/>
            <person name="Ma J."/>
        </authorList>
    </citation>
    <scope>NUCLEOTIDE SEQUENCE [LARGE SCALE GENOMIC DNA]</scope>
    <source>
        <strain evidence="8">JCM 4816</strain>
    </source>
</reference>
<organism evidence="7 8">
    <name type="scientific">Streptacidiphilus monticola</name>
    <dbReference type="NCBI Taxonomy" id="2161674"/>
    <lineage>
        <taxon>Bacteria</taxon>
        <taxon>Bacillati</taxon>
        <taxon>Actinomycetota</taxon>
        <taxon>Actinomycetes</taxon>
        <taxon>Kitasatosporales</taxon>
        <taxon>Streptomycetaceae</taxon>
        <taxon>Streptacidiphilus</taxon>
    </lineage>
</organism>
<keyword evidence="2" id="KW-0645">Protease</keyword>
<dbReference type="EMBL" id="JBHSQJ010000006">
    <property type="protein sequence ID" value="MFC5905965.1"/>
    <property type="molecule type" value="Genomic_DNA"/>
</dbReference>
<dbReference type="SUPFAM" id="SSF54001">
    <property type="entry name" value="Cysteine proteinases"/>
    <property type="match status" value="1"/>
</dbReference>
<name>A0ABW1FW21_9ACTN</name>
<evidence type="ECO:0000256" key="4">
    <source>
        <dbReference type="ARBA" id="ARBA00022807"/>
    </source>
</evidence>
<dbReference type="InterPro" id="IPR000064">
    <property type="entry name" value="NLP_P60_dom"/>
</dbReference>
<dbReference type="InterPro" id="IPR038765">
    <property type="entry name" value="Papain-like_cys_pep_sf"/>
</dbReference>
<dbReference type="RefSeq" id="WP_380578911.1">
    <property type="nucleotide sequence ID" value="NZ_JBHSQJ010000006.1"/>
</dbReference>
<evidence type="ECO:0000256" key="2">
    <source>
        <dbReference type="ARBA" id="ARBA00022670"/>
    </source>
</evidence>
<dbReference type="InterPro" id="IPR051794">
    <property type="entry name" value="PG_Endopeptidase_C40"/>
</dbReference>
<feature type="domain" description="NlpC/P60" evidence="6">
    <location>
        <begin position="42"/>
        <end position="157"/>
    </location>
</feature>
<evidence type="ECO:0000259" key="6">
    <source>
        <dbReference type="PROSITE" id="PS51935"/>
    </source>
</evidence>
<accession>A0ABW1FW21</accession>
<keyword evidence="4" id="KW-0788">Thiol protease</keyword>
<dbReference type="PANTHER" id="PTHR47359">
    <property type="entry name" value="PEPTIDOGLYCAN DL-ENDOPEPTIDASE CWLO"/>
    <property type="match status" value="1"/>
</dbReference>
<dbReference type="Pfam" id="PF00877">
    <property type="entry name" value="NLPC_P60"/>
    <property type="match status" value="1"/>
</dbReference>
<sequence length="157" mass="16676">MSSSSVAPRSHARLRVGVTSAVAAGAVLGGVVLSSQAQAATPTYGAKAIKVAAAKKGAPYRWGAVGPTRFDCSGLTLYSFKKVGKSLPRTAQQQYSKVRHISASQRQVGDLVFFHSGSHVYHVGIYAGAGKIWHAPHTGAVVRLERIWTKSVWYGRA</sequence>
<evidence type="ECO:0000256" key="1">
    <source>
        <dbReference type="ARBA" id="ARBA00007074"/>
    </source>
</evidence>
<evidence type="ECO:0000313" key="7">
    <source>
        <dbReference type="EMBL" id="MFC5905965.1"/>
    </source>
</evidence>
<comment type="caution">
    <text evidence="7">The sequence shown here is derived from an EMBL/GenBank/DDBJ whole genome shotgun (WGS) entry which is preliminary data.</text>
</comment>
<keyword evidence="8" id="KW-1185">Reference proteome</keyword>
<dbReference type="PROSITE" id="PS51935">
    <property type="entry name" value="NLPC_P60"/>
    <property type="match status" value="1"/>
</dbReference>
<dbReference type="Gene3D" id="3.90.1720.10">
    <property type="entry name" value="endopeptidase domain like (from Nostoc punctiforme)"/>
    <property type="match status" value="1"/>
</dbReference>
<evidence type="ECO:0000256" key="3">
    <source>
        <dbReference type="ARBA" id="ARBA00022801"/>
    </source>
</evidence>
<proteinExistence type="inferred from homology"/>
<feature type="signal peptide" evidence="5">
    <location>
        <begin position="1"/>
        <end position="39"/>
    </location>
</feature>
<feature type="chain" id="PRO_5045496621" evidence="5">
    <location>
        <begin position="40"/>
        <end position="157"/>
    </location>
</feature>
<dbReference type="Proteomes" id="UP001596174">
    <property type="component" value="Unassembled WGS sequence"/>
</dbReference>
<evidence type="ECO:0000313" key="8">
    <source>
        <dbReference type="Proteomes" id="UP001596174"/>
    </source>
</evidence>
<protein>
    <submittedName>
        <fullName evidence="7">C40 family peptidase</fullName>
    </submittedName>
</protein>
<keyword evidence="3" id="KW-0378">Hydrolase</keyword>
<comment type="similarity">
    <text evidence="1">Belongs to the peptidase C40 family.</text>
</comment>
<gene>
    <name evidence="7" type="ORF">ACFP3V_01855</name>
</gene>
<evidence type="ECO:0000256" key="5">
    <source>
        <dbReference type="SAM" id="SignalP"/>
    </source>
</evidence>
<keyword evidence="5" id="KW-0732">Signal</keyword>